<sequence>MKVHFSINWSKTILYNAGKRDLTINWINGEGIPREGEAINIPKFIEGSYESDETFMHKNEELNVFDWIENTTGWEVEMVKWDHHNGTNFLHIWVGDKGLII</sequence>
<gene>
    <name evidence="1" type="ORF">FOF46_14580</name>
</gene>
<accession>A0A554VJC5</accession>
<dbReference type="OrthoDB" id="1163800at2"/>
<dbReference type="RefSeq" id="WP_143916960.1">
    <property type="nucleotide sequence ID" value="NZ_CANMXV010000127.1"/>
</dbReference>
<protein>
    <submittedName>
        <fullName evidence="1">Uncharacterized protein</fullName>
    </submittedName>
</protein>
<dbReference type="EMBL" id="VLNR01000028">
    <property type="protein sequence ID" value="TSE07946.1"/>
    <property type="molecule type" value="Genomic_DNA"/>
</dbReference>
<proteinExistence type="predicted"/>
<keyword evidence="2" id="KW-1185">Reference proteome</keyword>
<comment type="caution">
    <text evidence="1">The sequence shown here is derived from an EMBL/GenBank/DDBJ whole genome shotgun (WGS) entry which is preliminary data.</text>
</comment>
<evidence type="ECO:0000313" key="2">
    <source>
        <dbReference type="Proteomes" id="UP000318833"/>
    </source>
</evidence>
<name>A0A554VJC5_9FLAO</name>
<dbReference type="Proteomes" id="UP000318833">
    <property type="component" value="Unassembled WGS sequence"/>
</dbReference>
<reference evidence="1 2" key="1">
    <citation type="submission" date="2019-07" db="EMBL/GenBank/DDBJ databases">
        <title>The draft genome sequence of Aquimarina algiphila M91.</title>
        <authorList>
            <person name="Meng X."/>
        </authorList>
    </citation>
    <scope>NUCLEOTIDE SEQUENCE [LARGE SCALE GENOMIC DNA]</scope>
    <source>
        <strain evidence="1 2">M91</strain>
    </source>
</reference>
<evidence type="ECO:0000313" key="1">
    <source>
        <dbReference type="EMBL" id="TSE07946.1"/>
    </source>
</evidence>
<dbReference type="AlphaFoldDB" id="A0A554VJC5"/>
<organism evidence="1 2">
    <name type="scientific">Aquimarina algiphila</name>
    <dbReference type="NCBI Taxonomy" id="2047982"/>
    <lineage>
        <taxon>Bacteria</taxon>
        <taxon>Pseudomonadati</taxon>
        <taxon>Bacteroidota</taxon>
        <taxon>Flavobacteriia</taxon>
        <taxon>Flavobacteriales</taxon>
        <taxon>Flavobacteriaceae</taxon>
        <taxon>Aquimarina</taxon>
    </lineage>
</organism>